<sequence length="209" mass="24113">MNEIYAIFMNFLKRLFGNDKIGEVTDENGNEIGKFMPKPEIPIDDEFMHNFKNNGGKFLYCENKNELRLNFSEILKENKWDHTEAYCSNKSICEDFDHTHLTFNKNLGACFFLSDCEFLISNTGAILMSSCQLGDKKLSDLPLNFIIIAKTSQLIKTIGEGLQNINKRYDRNLPTNITTIKTFDENKDSDFMNYGSTPKNLYLLLLEDL</sequence>
<protein>
    <submittedName>
        <fullName evidence="2">LUD domain-containing protein</fullName>
    </submittedName>
</protein>
<dbReference type="EMBL" id="JBHTIV010000010">
    <property type="protein sequence ID" value="MFD0933011.1"/>
    <property type="molecule type" value="Genomic_DNA"/>
</dbReference>
<dbReference type="InterPro" id="IPR024185">
    <property type="entry name" value="FTHF_cligase-like_sf"/>
</dbReference>
<proteinExistence type="predicted"/>
<evidence type="ECO:0000313" key="2">
    <source>
        <dbReference type="EMBL" id="MFD0933011.1"/>
    </source>
</evidence>
<evidence type="ECO:0000259" key="1">
    <source>
        <dbReference type="Pfam" id="PF02589"/>
    </source>
</evidence>
<dbReference type="Proteomes" id="UP001597049">
    <property type="component" value="Unassembled WGS sequence"/>
</dbReference>
<dbReference type="InterPro" id="IPR003741">
    <property type="entry name" value="LUD_dom"/>
</dbReference>
<keyword evidence="3" id="KW-1185">Reference proteome</keyword>
<evidence type="ECO:0000313" key="3">
    <source>
        <dbReference type="Proteomes" id="UP001597049"/>
    </source>
</evidence>
<dbReference type="Gene3D" id="3.40.50.10420">
    <property type="entry name" value="NagB/RpiA/CoA transferase-like"/>
    <property type="match status" value="1"/>
</dbReference>
<gene>
    <name evidence="2" type="ORF">ACFQ0R_10430</name>
</gene>
<dbReference type="RefSeq" id="WP_379658318.1">
    <property type="nucleotide sequence ID" value="NZ_JBHTIV010000010.1"/>
</dbReference>
<comment type="caution">
    <text evidence="2">The sequence shown here is derived from an EMBL/GenBank/DDBJ whole genome shotgun (WGS) entry which is preliminary data.</text>
</comment>
<feature type="domain" description="LUD" evidence="1">
    <location>
        <begin position="46"/>
        <end position="205"/>
    </location>
</feature>
<dbReference type="InterPro" id="IPR037171">
    <property type="entry name" value="NagB/RpiA_transferase-like"/>
</dbReference>
<reference evidence="3" key="1">
    <citation type="journal article" date="2019" name="Int. J. Syst. Evol. Microbiol.">
        <title>The Global Catalogue of Microorganisms (GCM) 10K type strain sequencing project: providing services to taxonomists for standard genome sequencing and annotation.</title>
        <authorList>
            <consortium name="The Broad Institute Genomics Platform"/>
            <consortium name="The Broad Institute Genome Sequencing Center for Infectious Disease"/>
            <person name="Wu L."/>
            <person name="Ma J."/>
        </authorList>
    </citation>
    <scope>NUCLEOTIDE SEQUENCE [LARGE SCALE GENOMIC DNA]</scope>
    <source>
        <strain evidence="3">CCUG 56752</strain>
    </source>
</reference>
<name>A0ABW3GW12_9FLAO</name>
<organism evidence="2 3">
    <name type="scientific">Psychroflexus salinarum</name>
    <dbReference type="NCBI Taxonomy" id="546024"/>
    <lineage>
        <taxon>Bacteria</taxon>
        <taxon>Pseudomonadati</taxon>
        <taxon>Bacteroidota</taxon>
        <taxon>Flavobacteriia</taxon>
        <taxon>Flavobacteriales</taxon>
        <taxon>Flavobacteriaceae</taxon>
        <taxon>Psychroflexus</taxon>
    </lineage>
</organism>
<accession>A0ABW3GW12</accession>
<dbReference type="SUPFAM" id="SSF100950">
    <property type="entry name" value="NagB/RpiA/CoA transferase-like"/>
    <property type="match status" value="1"/>
</dbReference>
<dbReference type="Pfam" id="PF02589">
    <property type="entry name" value="LUD_dom"/>
    <property type="match status" value="1"/>
</dbReference>